<name>A0A317WF40_9EURO</name>
<dbReference type="InterPro" id="IPR015422">
    <property type="entry name" value="PyrdxlP-dep_Trfase_small"/>
</dbReference>
<dbReference type="PANTHER" id="PTHR11999:SF70">
    <property type="entry name" value="MIP05841P"/>
    <property type="match status" value="1"/>
</dbReference>
<dbReference type="Gene3D" id="3.90.1150.170">
    <property type="match status" value="1"/>
</dbReference>
<evidence type="ECO:0000256" key="5">
    <source>
        <dbReference type="ARBA" id="ARBA00023239"/>
    </source>
</evidence>
<evidence type="ECO:0000256" key="4">
    <source>
        <dbReference type="ARBA" id="ARBA00022898"/>
    </source>
</evidence>
<comment type="cofactor">
    <cofactor evidence="1 6 7">
        <name>pyridoxal 5'-phosphate</name>
        <dbReference type="ChEBI" id="CHEBI:597326"/>
    </cofactor>
</comment>
<comment type="similarity">
    <text evidence="2 7">Belongs to the group II decarboxylase family.</text>
</comment>
<dbReference type="GO" id="GO:0016831">
    <property type="term" value="F:carboxy-lyase activity"/>
    <property type="evidence" value="ECO:0007669"/>
    <property type="project" value="UniProtKB-KW"/>
</dbReference>
<sequence>MDQSVWEVFRELPGLVEKQNLLCDRNKIINLPSKDQAAKLSSLRPPDKGRSIEGVLKDAEEILSYRYNIGHPKFFSFVPSPASPLSWLGDVLTTAFNNYAGSSESGAGICATEESVIRYVAEQFGLPPTAGGQFVSGASIACLTAVTVARDQLLKEDMRQKGVAYVTDDTHFCIAKALRVTGLLDHQIRTVPHNSKFQMSTDHLRRAITEDIQYGLKPYLVVATSGTTSTGSVDPLNEIADIACEHKMWMHVDAAYGGSVAFCKPHRDLLNGIGRADSIAWDPHKWLFQTLGCSVVLFKDKSHPPESFATTAHFLRDFDHGVDNPWNYGIELTRPARHMRLWFSMQILGMDMIDRMISRGFDLGELVERKLRQLEDWEIVSPSTMAVLNFRFKPKGLDEDAINEMNSLVSKELVSQNIAVIFTTCLDGAVCLRMCTINPRTTDDDIQEVVGALDLNARAISKRFT</sequence>
<evidence type="ECO:0000256" key="6">
    <source>
        <dbReference type="PIRSR" id="PIRSR602129-50"/>
    </source>
</evidence>
<dbReference type="Gene3D" id="3.90.1150.10">
    <property type="entry name" value="Aspartate Aminotransferase, domain 1"/>
    <property type="match status" value="1"/>
</dbReference>
<keyword evidence="9" id="KW-1185">Reference proteome</keyword>
<dbReference type="GeneID" id="37062482"/>
<evidence type="ECO:0000256" key="2">
    <source>
        <dbReference type="ARBA" id="ARBA00009533"/>
    </source>
</evidence>
<dbReference type="InterPro" id="IPR015421">
    <property type="entry name" value="PyrdxlP-dep_Trfase_major"/>
</dbReference>
<dbReference type="InterPro" id="IPR002129">
    <property type="entry name" value="PyrdxlP-dep_de-COase"/>
</dbReference>
<dbReference type="InterPro" id="IPR015424">
    <property type="entry name" value="PyrdxlP-dep_Trfase"/>
</dbReference>
<gene>
    <name evidence="8" type="ORF">BO70DRAFT_313514</name>
</gene>
<dbReference type="Gene3D" id="3.40.640.10">
    <property type="entry name" value="Type I PLP-dependent aspartate aminotransferase-like (Major domain)"/>
    <property type="match status" value="1"/>
</dbReference>
<protein>
    <submittedName>
        <fullName evidence="8">Pyridoxal-dependent decarboxylase</fullName>
    </submittedName>
</protein>
<dbReference type="PRINTS" id="PR00800">
    <property type="entry name" value="YHDCRBOXLASE"/>
</dbReference>
<organism evidence="8 9">
    <name type="scientific">Aspergillus heteromorphus CBS 117.55</name>
    <dbReference type="NCBI Taxonomy" id="1448321"/>
    <lineage>
        <taxon>Eukaryota</taxon>
        <taxon>Fungi</taxon>
        <taxon>Dikarya</taxon>
        <taxon>Ascomycota</taxon>
        <taxon>Pezizomycotina</taxon>
        <taxon>Eurotiomycetes</taxon>
        <taxon>Eurotiomycetidae</taxon>
        <taxon>Eurotiales</taxon>
        <taxon>Aspergillaceae</taxon>
        <taxon>Aspergillus</taxon>
        <taxon>Aspergillus subgen. Circumdati</taxon>
    </lineage>
</organism>
<evidence type="ECO:0000256" key="3">
    <source>
        <dbReference type="ARBA" id="ARBA00022793"/>
    </source>
</evidence>
<dbReference type="InterPro" id="IPR010977">
    <property type="entry name" value="Aromatic_deC"/>
</dbReference>
<keyword evidence="4 6" id="KW-0663">Pyridoxal phosphate</keyword>
<evidence type="ECO:0000313" key="8">
    <source>
        <dbReference type="EMBL" id="PWY85054.1"/>
    </source>
</evidence>
<evidence type="ECO:0000256" key="1">
    <source>
        <dbReference type="ARBA" id="ARBA00001933"/>
    </source>
</evidence>
<comment type="caution">
    <text evidence="8">The sequence shown here is derived from an EMBL/GenBank/DDBJ whole genome shotgun (WGS) entry which is preliminary data.</text>
</comment>
<dbReference type="InterPro" id="IPR021115">
    <property type="entry name" value="Pyridoxal-P_BS"/>
</dbReference>
<dbReference type="PROSITE" id="PS00392">
    <property type="entry name" value="DDC_GAD_HDC_YDC"/>
    <property type="match status" value="1"/>
</dbReference>
<accession>A0A317WF40</accession>
<keyword evidence="5 7" id="KW-0456">Lyase</keyword>
<dbReference type="GO" id="GO:0006520">
    <property type="term" value="P:amino acid metabolic process"/>
    <property type="evidence" value="ECO:0007669"/>
    <property type="project" value="InterPro"/>
</dbReference>
<dbReference type="STRING" id="1448321.A0A317WF40"/>
<dbReference type="VEuPathDB" id="FungiDB:BO70DRAFT_313514"/>
<evidence type="ECO:0000256" key="7">
    <source>
        <dbReference type="RuleBase" id="RU000382"/>
    </source>
</evidence>
<dbReference type="GO" id="GO:0030170">
    <property type="term" value="F:pyridoxal phosphate binding"/>
    <property type="evidence" value="ECO:0007669"/>
    <property type="project" value="InterPro"/>
</dbReference>
<dbReference type="OrthoDB" id="2161780at2759"/>
<feature type="modified residue" description="N6-(pyridoxal phosphate)lysine" evidence="6">
    <location>
        <position position="285"/>
    </location>
</feature>
<dbReference type="GO" id="GO:0019752">
    <property type="term" value="P:carboxylic acid metabolic process"/>
    <property type="evidence" value="ECO:0007669"/>
    <property type="project" value="InterPro"/>
</dbReference>
<dbReference type="EMBL" id="MSFL01000009">
    <property type="protein sequence ID" value="PWY85054.1"/>
    <property type="molecule type" value="Genomic_DNA"/>
</dbReference>
<dbReference type="RefSeq" id="XP_025400396.1">
    <property type="nucleotide sequence ID" value="XM_025540245.1"/>
</dbReference>
<dbReference type="Pfam" id="PF00282">
    <property type="entry name" value="Pyridoxal_deC"/>
    <property type="match status" value="1"/>
</dbReference>
<evidence type="ECO:0000313" key="9">
    <source>
        <dbReference type="Proteomes" id="UP000247233"/>
    </source>
</evidence>
<dbReference type="PANTHER" id="PTHR11999">
    <property type="entry name" value="GROUP II PYRIDOXAL-5-PHOSPHATE DECARBOXYLASE"/>
    <property type="match status" value="1"/>
</dbReference>
<reference evidence="8 9" key="1">
    <citation type="submission" date="2016-12" db="EMBL/GenBank/DDBJ databases">
        <title>The genomes of Aspergillus section Nigri reveals drivers in fungal speciation.</title>
        <authorList>
            <consortium name="DOE Joint Genome Institute"/>
            <person name="Vesth T.C."/>
            <person name="Nybo J."/>
            <person name="Theobald S."/>
            <person name="Brandl J."/>
            <person name="Frisvad J.C."/>
            <person name="Nielsen K.F."/>
            <person name="Lyhne E.K."/>
            <person name="Kogle M.E."/>
            <person name="Kuo A."/>
            <person name="Riley R."/>
            <person name="Clum A."/>
            <person name="Nolan M."/>
            <person name="Lipzen A."/>
            <person name="Salamov A."/>
            <person name="Henrissat B."/>
            <person name="Wiebenga A."/>
            <person name="De Vries R.P."/>
            <person name="Grigoriev I.V."/>
            <person name="Mortensen U.H."/>
            <person name="Andersen M.R."/>
            <person name="Baker S.E."/>
        </authorList>
    </citation>
    <scope>NUCLEOTIDE SEQUENCE [LARGE SCALE GENOMIC DNA]</scope>
    <source>
        <strain evidence="8 9">CBS 117.55</strain>
    </source>
</reference>
<keyword evidence="3" id="KW-0210">Decarboxylase</keyword>
<feature type="non-terminal residue" evidence="8">
    <location>
        <position position="465"/>
    </location>
</feature>
<dbReference type="Proteomes" id="UP000247233">
    <property type="component" value="Unassembled WGS sequence"/>
</dbReference>
<dbReference type="AlphaFoldDB" id="A0A317WF40"/>
<dbReference type="SUPFAM" id="SSF53383">
    <property type="entry name" value="PLP-dependent transferases"/>
    <property type="match status" value="1"/>
</dbReference>
<proteinExistence type="inferred from homology"/>